<feature type="compositionally biased region" description="Gly residues" evidence="1">
    <location>
        <begin position="213"/>
        <end position="232"/>
    </location>
</feature>
<feature type="region of interest" description="Disordered" evidence="1">
    <location>
        <begin position="12"/>
        <end position="31"/>
    </location>
</feature>
<evidence type="ECO:0000313" key="2">
    <source>
        <dbReference type="EMBL" id="VDK49271.1"/>
    </source>
</evidence>
<feature type="compositionally biased region" description="Basic residues" evidence="1">
    <location>
        <begin position="249"/>
        <end position="269"/>
    </location>
</feature>
<dbReference type="STRING" id="60517.A0A0R3WH16"/>
<organism evidence="4">
    <name type="scientific">Taenia asiatica</name>
    <name type="common">Asian tapeworm</name>
    <dbReference type="NCBI Taxonomy" id="60517"/>
    <lineage>
        <taxon>Eukaryota</taxon>
        <taxon>Metazoa</taxon>
        <taxon>Spiralia</taxon>
        <taxon>Lophotrochozoa</taxon>
        <taxon>Platyhelminthes</taxon>
        <taxon>Cestoda</taxon>
        <taxon>Eucestoda</taxon>
        <taxon>Cyclophyllidea</taxon>
        <taxon>Taeniidae</taxon>
        <taxon>Taenia</taxon>
    </lineage>
</organism>
<keyword evidence="3" id="KW-1185">Reference proteome</keyword>
<name>A0A0R3WH16_TAEAS</name>
<gene>
    <name evidence="2" type="ORF">TASK_LOCUS10160</name>
</gene>
<dbReference type="AlphaFoldDB" id="A0A0R3WH16"/>
<evidence type="ECO:0000313" key="3">
    <source>
        <dbReference type="Proteomes" id="UP000282613"/>
    </source>
</evidence>
<dbReference type="Proteomes" id="UP000282613">
    <property type="component" value="Unassembled WGS sequence"/>
</dbReference>
<evidence type="ECO:0000256" key="1">
    <source>
        <dbReference type="SAM" id="MobiDB-lite"/>
    </source>
</evidence>
<dbReference type="EMBL" id="UYRS01020684">
    <property type="protein sequence ID" value="VDK49271.1"/>
    <property type="molecule type" value="Genomic_DNA"/>
</dbReference>
<feature type="region of interest" description="Disordered" evidence="1">
    <location>
        <begin position="93"/>
        <end position="286"/>
    </location>
</feature>
<accession>A0A0R3WH16</accession>
<feature type="region of interest" description="Disordered" evidence="1">
    <location>
        <begin position="42"/>
        <end position="64"/>
    </location>
</feature>
<dbReference type="WBParaSite" id="TASK_0001015901-mRNA-1">
    <property type="protein sequence ID" value="TASK_0001015901-mRNA-1"/>
    <property type="gene ID" value="TASK_0001015901"/>
</dbReference>
<reference evidence="2 3" key="2">
    <citation type="submission" date="2018-11" db="EMBL/GenBank/DDBJ databases">
        <authorList>
            <consortium name="Pathogen Informatics"/>
        </authorList>
    </citation>
    <scope>NUCLEOTIDE SEQUENCE [LARGE SCALE GENOMIC DNA]</scope>
</reference>
<reference evidence="4" key="1">
    <citation type="submission" date="2017-02" db="UniProtKB">
        <authorList>
            <consortium name="WormBaseParasite"/>
        </authorList>
    </citation>
    <scope>IDENTIFICATION</scope>
</reference>
<evidence type="ECO:0000313" key="4">
    <source>
        <dbReference type="WBParaSite" id="TASK_0001015901-mRNA-1"/>
    </source>
</evidence>
<sequence length="286" mass="30955">MNWIIPWEALDPSSNRGRHHRRTSIGYVNQKSAAVNRDNAAVPSAVNADTNGANATPPSGDKTVVFEVDTPTATSPERQFLLAGDEEVELDPDIEKGPVENNPPAVADATSHPPPPPSSQSSKVTFGSPTTLQLKQQQQQQQQPKKRSSHGSGVRTMFKVGTVESHSPPLTPQAMEDSWHGSNSGGMSNWWHRQQRWSRKSEALSQEDPNSGATGGGGGGGGGWMTWLGGSGVPTHKKSAHEFPPMSEKRRRKVSSKRLPHSKPRRKKSSFAWDGGFMNNKSMVGA</sequence>
<dbReference type="OrthoDB" id="10380412at2759"/>
<feature type="compositionally biased region" description="Polar residues" evidence="1">
    <location>
        <begin position="47"/>
        <end position="57"/>
    </location>
</feature>
<protein>
    <submittedName>
        <fullName evidence="2 4">Uncharacterized protein</fullName>
    </submittedName>
</protein>
<proteinExistence type="predicted"/>
<feature type="compositionally biased region" description="Low complexity" evidence="1">
    <location>
        <begin position="129"/>
        <end position="143"/>
    </location>
</feature>